<keyword evidence="1" id="KW-0812">Transmembrane</keyword>
<gene>
    <name evidence="2" type="ORF">C2G38_2125071</name>
</gene>
<evidence type="ECO:0000256" key="1">
    <source>
        <dbReference type="SAM" id="Phobius"/>
    </source>
</evidence>
<accession>A0A397TWW2</accession>
<keyword evidence="1" id="KW-0472">Membrane</keyword>
<reference evidence="2 3" key="1">
    <citation type="submission" date="2018-06" db="EMBL/GenBank/DDBJ databases">
        <title>Comparative genomics reveals the genomic features of Rhizophagus irregularis, R. cerebriforme, R. diaphanum and Gigaspora rosea, and their symbiotic lifestyle signature.</title>
        <authorList>
            <person name="Morin E."/>
            <person name="San Clemente H."/>
            <person name="Chen E.C.H."/>
            <person name="De La Providencia I."/>
            <person name="Hainaut M."/>
            <person name="Kuo A."/>
            <person name="Kohler A."/>
            <person name="Murat C."/>
            <person name="Tang N."/>
            <person name="Roy S."/>
            <person name="Loubradou J."/>
            <person name="Henrissat B."/>
            <person name="Grigoriev I.V."/>
            <person name="Corradi N."/>
            <person name="Roux C."/>
            <person name="Martin F.M."/>
        </authorList>
    </citation>
    <scope>NUCLEOTIDE SEQUENCE [LARGE SCALE GENOMIC DNA]</scope>
    <source>
        <strain evidence="2 3">DAOM 194757</strain>
    </source>
</reference>
<comment type="caution">
    <text evidence="2">The sequence shown here is derived from an EMBL/GenBank/DDBJ whole genome shotgun (WGS) entry which is preliminary data.</text>
</comment>
<dbReference type="Proteomes" id="UP000266673">
    <property type="component" value="Unassembled WGS sequence"/>
</dbReference>
<dbReference type="AlphaFoldDB" id="A0A397TWW2"/>
<sequence>MVTVHVLRIHLFIYVRTYFLILLSVMYFLIRTIYMRSGCAESYVAIQNKCHICHN</sequence>
<feature type="transmembrane region" description="Helical" evidence="1">
    <location>
        <begin position="12"/>
        <end position="30"/>
    </location>
</feature>
<keyword evidence="1" id="KW-1133">Transmembrane helix</keyword>
<proteinExistence type="predicted"/>
<keyword evidence="3" id="KW-1185">Reference proteome</keyword>
<evidence type="ECO:0000313" key="3">
    <source>
        <dbReference type="Proteomes" id="UP000266673"/>
    </source>
</evidence>
<dbReference type="EMBL" id="QKWP01002667">
    <property type="protein sequence ID" value="RIB02525.1"/>
    <property type="molecule type" value="Genomic_DNA"/>
</dbReference>
<name>A0A397TWW2_9GLOM</name>
<evidence type="ECO:0000313" key="2">
    <source>
        <dbReference type="EMBL" id="RIB02525.1"/>
    </source>
</evidence>
<protein>
    <submittedName>
        <fullName evidence="2">Uncharacterized protein</fullName>
    </submittedName>
</protein>
<organism evidence="2 3">
    <name type="scientific">Gigaspora rosea</name>
    <dbReference type="NCBI Taxonomy" id="44941"/>
    <lineage>
        <taxon>Eukaryota</taxon>
        <taxon>Fungi</taxon>
        <taxon>Fungi incertae sedis</taxon>
        <taxon>Mucoromycota</taxon>
        <taxon>Glomeromycotina</taxon>
        <taxon>Glomeromycetes</taxon>
        <taxon>Diversisporales</taxon>
        <taxon>Gigasporaceae</taxon>
        <taxon>Gigaspora</taxon>
    </lineage>
</organism>